<organism evidence="3 4">
    <name type="scientific">Tetrapyrgos nigripes</name>
    <dbReference type="NCBI Taxonomy" id="182062"/>
    <lineage>
        <taxon>Eukaryota</taxon>
        <taxon>Fungi</taxon>
        <taxon>Dikarya</taxon>
        <taxon>Basidiomycota</taxon>
        <taxon>Agaricomycotina</taxon>
        <taxon>Agaricomycetes</taxon>
        <taxon>Agaricomycetidae</taxon>
        <taxon>Agaricales</taxon>
        <taxon>Marasmiineae</taxon>
        <taxon>Marasmiaceae</taxon>
        <taxon>Tetrapyrgos</taxon>
    </lineage>
</organism>
<dbReference type="Proteomes" id="UP000559256">
    <property type="component" value="Unassembled WGS sequence"/>
</dbReference>
<dbReference type="EMBL" id="JAACJM010000132">
    <property type="protein sequence ID" value="KAF5343859.1"/>
    <property type="molecule type" value="Genomic_DNA"/>
</dbReference>
<name>A0A8H5FP10_9AGAR</name>
<feature type="compositionally biased region" description="Low complexity" evidence="1">
    <location>
        <begin position="134"/>
        <end position="148"/>
    </location>
</feature>
<accession>A0A8H5FP10</accession>
<comment type="caution">
    <text evidence="3">The sequence shown here is derived from an EMBL/GenBank/DDBJ whole genome shotgun (WGS) entry which is preliminary data.</text>
</comment>
<feature type="domain" description="Retrotransposon gag" evidence="2">
    <location>
        <begin position="5"/>
        <end position="88"/>
    </location>
</feature>
<dbReference type="Pfam" id="PF03732">
    <property type="entry name" value="Retrotrans_gag"/>
    <property type="match status" value="1"/>
</dbReference>
<dbReference type="AlphaFoldDB" id="A0A8H5FP10"/>
<dbReference type="OrthoDB" id="3006080at2759"/>
<feature type="region of interest" description="Disordered" evidence="1">
    <location>
        <begin position="121"/>
        <end position="151"/>
    </location>
</feature>
<evidence type="ECO:0000313" key="4">
    <source>
        <dbReference type="Proteomes" id="UP000559256"/>
    </source>
</evidence>
<sequence length="261" mass="29357">MTTLLADGSLKQWYFSVSTGEPDLLNSFDEHFKIHFGNSNLEYNAEQKLKKLKQIGSASTYTSRFSELVVHVDWSESTKINQFYTNLKTATKDQISQTKCDDCPKTFNEYKKWTIDINNRVHERREEHKEKSTSKSSSTPSKNNKNSNWGKVPSLRVANYEALRIGGGSEEEDTAHPDAAYAALVMCLSEEAVNDVMMVSTVIAESACRAPTNRGGSLNPWKSFRGRPKLTQPKGLVILTLLLPIPTLHRLPAFLLVILCK</sequence>
<evidence type="ECO:0000313" key="3">
    <source>
        <dbReference type="EMBL" id="KAF5343859.1"/>
    </source>
</evidence>
<feature type="compositionally biased region" description="Basic and acidic residues" evidence="1">
    <location>
        <begin position="121"/>
        <end position="133"/>
    </location>
</feature>
<gene>
    <name evidence="3" type="ORF">D9758_015895</name>
</gene>
<protein>
    <recommendedName>
        <fullName evidence="2">Retrotransposon gag domain-containing protein</fullName>
    </recommendedName>
</protein>
<dbReference type="InterPro" id="IPR005162">
    <property type="entry name" value="Retrotrans_gag_dom"/>
</dbReference>
<evidence type="ECO:0000256" key="1">
    <source>
        <dbReference type="SAM" id="MobiDB-lite"/>
    </source>
</evidence>
<keyword evidence="4" id="KW-1185">Reference proteome</keyword>
<reference evidence="3 4" key="1">
    <citation type="journal article" date="2020" name="ISME J.">
        <title>Uncovering the hidden diversity of litter-decomposition mechanisms in mushroom-forming fungi.</title>
        <authorList>
            <person name="Floudas D."/>
            <person name="Bentzer J."/>
            <person name="Ahren D."/>
            <person name="Johansson T."/>
            <person name="Persson P."/>
            <person name="Tunlid A."/>
        </authorList>
    </citation>
    <scope>NUCLEOTIDE SEQUENCE [LARGE SCALE GENOMIC DNA]</scope>
    <source>
        <strain evidence="3 4">CBS 291.85</strain>
    </source>
</reference>
<proteinExistence type="predicted"/>
<evidence type="ECO:0000259" key="2">
    <source>
        <dbReference type="Pfam" id="PF03732"/>
    </source>
</evidence>